<evidence type="ECO:0000256" key="4">
    <source>
        <dbReference type="ARBA" id="ARBA00022603"/>
    </source>
</evidence>
<keyword evidence="5" id="KW-0808">Transferase</keyword>
<comment type="cofactor">
    <cofactor evidence="1">
        <name>Fe(2+)</name>
        <dbReference type="ChEBI" id="CHEBI:29033"/>
    </cofactor>
</comment>
<dbReference type="Proteomes" id="UP000015101">
    <property type="component" value="Unassembled WGS sequence"/>
</dbReference>
<evidence type="ECO:0000256" key="9">
    <source>
        <dbReference type="ARBA" id="ARBA00023268"/>
    </source>
</evidence>
<dbReference type="SUPFAM" id="SSF51197">
    <property type="entry name" value="Clavaminate synthase-like"/>
    <property type="match status" value="1"/>
</dbReference>
<dbReference type="STRING" id="6412.T1FZQ0"/>
<dbReference type="Gene3D" id="3.30.70.330">
    <property type="match status" value="1"/>
</dbReference>
<evidence type="ECO:0000256" key="11">
    <source>
        <dbReference type="ARBA" id="ARBA00045506"/>
    </source>
</evidence>
<evidence type="ECO:0000256" key="12">
    <source>
        <dbReference type="ARBA" id="ARBA00049786"/>
    </source>
</evidence>
<dbReference type="PANTHER" id="PTHR13069:SF21">
    <property type="entry name" value="ALKYLATED DNA REPAIR PROTEIN ALKB HOMOLOG 8"/>
    <property type="match status" value="1"/>
</dbReference>
<feature type="domain" description="Fe2OG dioxygenase" evidence="14">
    <location>
        <begin position="173"/>
        <end position="278"/>
    </location>
</feature>
<dbReference type="AlphaFoldDB" id="T1FZQ0"/>
<keyword evidence="7" id="KW-0694">RNA-binding</keyword>
<dbReference type="SUPFAM" id="SSF54928">
    <property type="entry name" value="RNA-binding domain, RBD"/>
    <property type="match status" value="1"/>
</dbReference>
<dbReference type="CTD" id="20214298"/>
<dbReference type="PROSITE" id="PS51471">
    <property type="entry name" value="FE2OG_OXY"/>
    <property type="match status" value="1"/>
</dbReference>
<evidence type="ECO:0000256" key="10">
    <source>
        <dbReference type="ARBA" id="ARBA00034996"/>
    </source>
</evidence>
<keyword evidence="4" id="KW-0489">Methyltransferase</keyword>
<dbReference type="InterPro" id="IPR013216">
    <property type="entry name" value="Methyltransf_11"/>
</dbReference>
<dbReference type="GO" id="GO:0000049">
    <property type="term" value="F:tRNA binding"/>
    <property type="evidence" value="ECO:0000318"/>
    <property type="project" value="GO_Central"/>
</dbReference>
<evidence type="ECO:0000256" key="3">
    <source>
        <dbReference type="ARBA" id="ARBA00012808"/>
    </source>
</evidence>
<dbReference type="InterPro" id="IPR012677">
    <property type="entry name" value="Nucleotide-bd_a/b_plait_sf"/>
</dbReference>
<dbReference type="CDD" id="cd02440">
    <property type="entry name" value="AdoMet_MTases"/>
    <property type="match status" value="1"/>
</dbReference>
<dbReference type="GO" id="GO:0106335">
    <property type="term" value="F:tRNA (5-carboxymethyluridine(34)-5-O)-methyltransferase activity"/>
    <property type="evidence" value="ECO:0000318"/>
    <property type="project" value="GO_Central"/>
</dbReference>
<organism evidence="16 17">
    <name type="scientific">Helobdella robusta</name>
    <name type="common">Californian leech</name>
    <dbReference type="NCBI Taxonomy" id="6412"/>
    <lineage>
        <taxon>Eukaryota</taxon>
        <taxon>Metazoa</taxon>
        <taxon>Spiralia</taxon>
        <taxon>Lophotrochozoa</taxon>
        <taxon>Annelida</taxon>
        <taxon>Clitellata</taxon>
        <taxon>Hirudinea</taxon>
        <taxon>Rhynchobdellida</taxon>
        <taxon>Glossiphoniidae</taxon>
        <taxon>Helobdella</taxon>
    </lineage>
</organism>
<evidence type="ECO:0000256" key="6">
    <source>
        <dbReference type="ARBA" id="ARBA00022833"/>
    </source>
</evidence>
<accession>T1FZQ0</accession>
<evidence type="ECO:0000313" key="16">
    <source>
        <dbReference type="EnsemblMetazoa" id="HelroP69129"/>
    </source>
</evidence>
<name>T1FZQ0_HELRO</name>
<evidence type="ECO:0000256" key="8">
    <source>
        <dbReference type="ARBA" id="ARBA00023004"/>
    </source>
</evidence>
<dbReference type="RefSeq" id="XP_009027259.1">
    <property type="nucleotide sequence ID" value="XM_009029011.1"/>
</dbReference>
<dbReference type="eggNOG" id="KOG4176">
    <property type="taxonomic scope" value="Eukaryota"/>
</dbReference>
<dbReference type="Gene3D" id="3.40.50.150">
    <property type="entry name" value="Vaccinia Virus protein VP39"/>
    <property type="match status" value="1"/>
</dbReference>
<dbReference type="OMA" id="EYEKYIM"/>
<dbReference type="EnsemblMetazoa" id="HelroT69129">
    <property type="protein sequence ID" value="HelroP69129"/>
    <property type="gene ID" value="HelroG69129"/>
</dbReference>
<dbReference type="GO" id="GO:0005737">
    <property type="term" value="C:cytoplasm"/>
    <property type="evidence" value="ECO:0000318"/>
    <property type="project" value="GO_Central"/>
</dbReference>
<dbReference type="EMBL" id="AMQM01001560">
    <property type="status" value="NOT_ANNOTATED_CDS"/>
    <property type="molecule type" value="Genomic_DNA"/>
</dbReference>
<evidence type="ECO:0000259" key="14">
    <source>
        <dbReference type="PROSITE" id="PS51471"/>
    </source>
</evidence>
<dbReference type="HOGENOM" id="CLU_029501_4_0_1"/>
<dbReference type="InterPro" id="IPR029063">
    <property type="entry name" value="SAM-dependent_MTases_sf"/>
</dbReference>
<keyword evidence="8" id="KW-0408">Iron</keyword>
<keyword evidence="6" id="KW-0862">Zinc</keyword>
<comment type="function">
    <text evidence="11">Catalyzes the methylation of 5-carboxymethyl uridine to 5-methylcarboxymethyl uridine at the wobble position of the anticodon loop in tRNA via its methyltransferase domain. Catalyzes the last step in the formation of 5-methylcarboxymethyl uridine at the wobble position of the anticodon loop in target tRNA. Has a preference for tRNA(Arg) and tRNA(Glu), and does not bind tRNA(Lys). Binds tRNA and catalyzes the iron and alpha-ketoglutarate dependent hydroxylation of 5-methylcarboxymethyl uridine at the wobble position of the anticodon loop in tRNA via its dioxygenase domain, giving rise to 5-(S)-methoxycarbonylhydroxymethyluridine; has a preference for tRNA(Gly). Required for normal survival after DNA damage. May inhibit apoptosis and promote cell survival and angiogenesis.</text>
</comment>
<dbReference type="GO" id="GO:0005634">
    <property type="term" value="C:nucleus"/>
    <property type="evidence" value="ECO:0000318"/>
    <property type="project" value="GO_Central"/>
</dbReference>
<gene>
    <name evidence="16" type="primary">20214298</name>
    <name evidence="15" type="ORF">HELRODRAFT_69129</name>
</gene>
<comment type="catalytic activity">
    <reaction evidence="10">
        <text>5-(carboxymethyl)uridine(34) in tRNA + S-adenosyl-L-methionine = 5-(2-methoxy-2-oxoethyl)uridine(34) in tRNA + S-adenosyl-L-homocysteine</text>
        <dbReference type="Rhea" id="RHEA:43208"/>
        <dbReference type="Rhea" id="RHEA-COMP:10407"/>
        <dbReference type="Rhea" id="RHEA-COMP:10408"/>
        <dbReference type="ChEBI" id="CHEBI:57856"/>
        <dbReference type="ChEBI" id="CHEBI:59789"/>
        <dbReference type="ChEBI" id="CHEBI:74851"/>
        <dbReference type="ChEBI" id="CHEBI:74882"/>
        <dbReference type="EC" id="2.1.1.229"/>
    </reaction>
</comment>
<dbReference type="InterPro" id="IPR027450">
    <property type="entry name" value="AlkB-like"/>
</dbReference>
<dbReference type="InterPro" id="IPR051422">
    <property type="entry name" value="AlkB_tRNA_MeTrf/Diox"/>
</dbReference>
<dbReference type="InterPro" id="IPR035979">
    <property type="entry name" value="RBD_domain_sf"/>
</dbReference>
<dbReference type="GeneID" id="20214298"/>
<dbReference type="GO" id="GO:0002098">
    <property type="term" value="P:tRNA wobble uridine modification"/>
    <property type="evidence" value="ECO:0000318"/>
    <property type="project" value="GO_Central"/>
</dbReference>
<dbReference type="eggNOG" id="KOG1331">
    <property type="taxonomic scope" value="Eukaryota"/>
</dbReference>
<evidence type="ECO:0000313" key="15">
    <source>
        <dbReference type="EMBL" id="ESN94328.1"/>
    </source>
</evidence>
<proteinExistence type="inferred from homology"/>
<dbReference type="KEGG" id="hro:HELRODRAFT_69129"/>
<evidence type="ECO:0000256" key="13">
    <source>
        <dbReference type="ARBA" id="ARBA00049802"/>
    </source>
</evidence>
<dbReference type="FunFam" id="2.60.120.590:FF:000016">
    <property type="entry name" value="Alkylated DNA repair protein alkB 8"/>
    <property type="match status" value="1"/>
</dbReference>
<comment type="similarity">
    <text evidence="2">Belongs to the alkB family.</text>
</comment>
<dbReference type="InterPro" id="IPR037151">
    <property type="entry name" value="AlkB-like_sf"/>
</dbReference>
<dbReference type="Pfam" id="PF13532">
    <property type="entry name" value="2OG-FeII_Oxy_2"/>
    <property type="match status" value="1"/>
</dbReference>
<dbReference type="GO" id="GO:0008757">
    <property type="term" value="F:S-adenosylmethionine-dependent methyltransferase activity"/>
    <property type="evidence" value="ECO:0007669"/>
    <property type="project" value="InterPro"/>
</dbReference>
<dbReference type="InParanoid" id="T1FZQ0"/>
<reference evidence="16" key="3">
    <citation type="submission" date="2015-06" db="UniProtKB">
        <authorList>
            <consortium name="EnsemblMetazoa"/>
        </authorList>
    </citation>
    <scope>IDENTIFICATION</scope>
</reference>
<evidence type="ECO:0000256" key="5">
    <source>
        <dbReference type="ARBA" id="ARBA00022679"/>
    </source>
</evidence>
<dbReference type="GO" id="GO:0030488">
    <property type="term" value="P:tRNA methylation"/>
    <property type="evidence" value="ECO:0000318"/>
    <property type="project" value="GO_Central"/>
</dbReference>
<evidence type="ECO:0000256" key="2">
    <source>
        <dbReference type="ARBA" id="ARBA00007879"/>
    </source>
</evidence>
<dbReference type="EMBL" id="KB097571">
    <property type="protein sequence ID" value="ESN94328.1"/>
    <property type="molecule type" value="Genomic_DNA"/>
</dbReference>
<reference evidence="17" key="1">
    <citation type="submission" date="2012-12" db="EMBL/GenBank/DDBJ databases">
        <authorList>
            <person name="Hellsten U."/>
            <person name="Grimwood J."/>
            <person name="Chapman J.A."/>
            <person name="Shapiro H."/>
            <person name="Aerts A."/>
            <person name="Otillar R.P."/>
            <person name="Terry A.Y."/>
            <person name="Boore J.L."/>
            <person name="Simakov O."/>
            <person name="Marletaz F."/>
            <person name="Cho S.-J."/>
            <person name="Edsinger-Gonzales E."/>
            <person name="Havlak P."/>
            <person name="Kuo D.-H."/>
            <person name="Larsson T."/>
            <person name="Lv J."/>
            <person name="Arendt D."/>
            <person name="Savage R."/>
            <person name="Osoegawa K."/>
            <person name="de Jong P."/>
            <person name="Lindberg D.R."/>
            <person name="Seaver E.C."/>
            <person name="Weisblat D.A."/>
            <person name="Putnam N.H."/>
            <person name="Grigoriev I.V."/>
            <person name="Rokhsar D.S."/>
        </authorList>
    </citation>
    <scope>NUCLEOTIDE SEQUENCE</scope>
</reference>
<dbReference type="InterPro" id="IPR005123">
    <property type="entry name" value="Oxoglu/Fe-dep_dioxygenase_dom"/>
</dbReference>
<evidence type="ECO:0000256" key="1">
    <source>
        <dbReference type="ARBA" id="ARBA00001954"/>
    </source>
</evidence>
<dbReference type="FunCoup" id="T1FZQ0">
    <property type="interactions" value="896"/>
</dbReference>
<dbReference type="SUPFAM" id="SSF53335">
    <property type="entry name" value="S-adenosyl-L-methionine-dependent methyltransferases"/>
    <property type="match status" value="1"/>
</dbReference>
<protein>
    <recommendedName>
        <fullName evidence="3">tRNA (carboxymethyluridine(34)-5-O)-methyltransferase</fullName>
        <ecNumber evidence="3">2.1.1.229</ecNumber>
    </recommendedName>
    <alternativeName>
        <fullName evidence="12">Alkylated DNA repair protein alkB homolog 8</fullName>
    </alternativeName>
    <alternativeName>
        <fullName evidence="13">S-adenosyl-L-methionine-dependent tRNA methyltransferase ALKBH8</fullName>
    </alternativeName>
</protein>
<dbReference type="PANTHER" id="PTHR13069">
    <property type="entry name" value="ALKYLATED DNA REPAIR PROTEIN ALKB HOMOLOG 8"/>
    <property type="match status" value="1"/>
</dbReference>
<dbReference type="OrthoDB" id="271595at2759"/>
<dbReference type="Pfam" id="PF08241">
    <property type="entry name" value="Methyltransf_11"/>
    <property type="match status" value="1"/>
</dbReference>
<evidence type="ECO:0000313" key="17">
    <source>
        <dbReference type="Proteomes" id="UP000015101"/>
    </source>
</evidence>
<dbReference type="InterPro" id="IPR000504">
    <property type="entry name" value="RRM_dom"/>
</dbReference>
<dbReference type="Gene3D" id="2.60.120.590">
    <property type="entry name" value="Alpha-ketoglutarate-dependent dioxygenase AlkB-like"/>
    <property type="match status" value="1"/>
</dbReference>
<evidence type="ECO:0000256" key="7">
    <source>
        <dbReference type="ARBA" id="ARBA00022884"/>
    </source>
</evidence>
<keyword evidence="17" id="KW-1185">Reference proteome</keyword>
<reference evidence="15 17" key="2">
    <citation type="journal article" date="2013" name="Nature">
        <title>Insights into bilaterian evolution from three spiralian genomes.</title>
        <authorList>
            <person name="Simakov O."/>
            <person name="Marletaz F."/>
            <person name="Cho S.J."/>
            <person name="Edsinger-Gonzales E."/>
            <person name="Havlak P."/>
            <person name="Hellsten U."/>
            <person name="Kuo D.H."/>
            <person name="Larsson T."/>
            <person name="Lv J."/>
            <person name="Arendt D."/>
            <person name="Savage R."/>
            <person name="Osoegawa K."/>
            <person name="de Jong P."/>
            <person name="Grimwood J."/>
            <person name="Chapman J.A."/>
            <person name="Shapiro H."/>
            <person name="Aerts A."/>
            <person name="Otillar R.P."/>
            <person name="Terry A.Y."/>
            <person name="Boore J.L."/>
            <person name="Grigoriev I.V."/>
            <person name="Lindberg D.R."/>
            <person name="Seaver E.C."/>
            <person name="Weisblat D.A."/>
            <person name="Putnam N.H."/>
            <person name="Rokhsar D.S."/>
        </authorList>
    </citation>
    <scope>NUCLEOTIDE SEQUENCE</scope>
</reference>
<sequence>IMVANGGLGNGVSREKLYLLFSGFGTIQDIQMKPKRSYSILNFDDVNDAQIVFNKFNKFCAIKDESEKDVHLCLAFIEKMPYLEDSNAMHYPQGLEIVNDFVSENEEKMFLDYCDWGEEDSISLKNRRVRHFGYEFNYKEKTISKLNGLLNRIPQFCCDLLKKLKQLNYVTEDFDQLTVNQYNPGKGIPNHVDTPEVFEKEIAIISLGSSIVMDFKHPDGTHVPIVLPRFSVAILKNESRYIWSHGIAPRLYDLIKSETGLTLARRSTRISFTFRKIKTKLLGNFLFTNVMKFPKLNCVAITVDNDKLAQVYNTIAPHFSRTRHSPWPSVVNFLNRLDPYAIVLDVGCGNGKYLNTRKSDLFMIGCDASPTLCQIGSSVGEVQICNVVALPYPDCTFDACICIAVLHHLASQERRSLAIKEIVRVLKVGGQALIYVWAMEQDFAGVKSKYLKSVKKITELTEFHKVDDNLSLPVHNSKTTFKYCDNLVPWTLQTEYPTKDDLNSVEVYKRYYHVFCKGELVELCRQFDSSLIVSNVFYEEGNWCVEIIKTNKIETILL</sequence>
<dbReference type="Pfam" id="PF00076">
    <property type="entry name" value="RRM_1"/>
    <property type="match status" value="1"/>
</dbReference>
<dbReference type="EC" id="2.1.1.229" evidence="3"/>
<keyword evidence="9" id="KW-0511">Multifunctional enzyme</keyword>